<evidence type="ECO:0000313" key="1">
    <source>
        <dbReference type="EMBL" id="KYD31942.1"/>
    </source>
</evidence>
<name>A0A150N5R5_9BACL</name>
<proteinExistence type="predicted"/>
<dbReference type="EMBL" id="LQYW01000029">
    <property type="protein sequence ID" value="KYD31942.1"/>
    <property type="molecule type" value="Genomic_DNA"/>
</dbReference>
<dbReference type="PATRIC" id="fig|153151.4.peg.1688"/>
<dbReference type="AlphaFoldDB" id="A0A150N5R5"/>
<dbReference type="RefSeq" id="WP_062677553.1">
    <property type="nucleotide sequence ID" value="NZ_LQYW01000029.1"/>
</dbReference>
<sequence>MVLDKIRQAFTTFHSSILAEETSNNEIIEEAKELIEDTEVVEIRQDDPLVNVFKEYILSKGETIDISGDVFVGVKTGDIITVQFNSSASDTNVTIFEMQYDLNNEKIISVFKIHYDGTSKEITDYETGETEVITVQIALFQTRNLMKYKIHYKT</sequence>
<reference evidence="1 2" key="1">
    <citation type="submission" date="2016-01" db="EMBL/GenBank/DDBJ databases">
        <title>Draft Genome Sequences of Seven Thermophilic Sporeformers Isolated from Foods.</title>
        <authorList>
            <person name="Berendsen E.M."/>
            <person name="Wells-Bennik M.H."/>
            <person name="Krawcyk A.O."/>
            <person name="De Jong A."/>
            <person name="Holsappel S."/>
            <person name="Eijlander R.T."/>
            <person name="Kuipers O.P."/>
        </authorList>
    </citation>
    <scope>NUCLEOTIDE SEQUENCE [LARGE SCALE GENOMIC DNA]</scope>
    <source>
        <strain evidence="1 2">B4110</strain>
    </source>
</reference>
<dbReference type="Proteomes" id="UP000075324">
    <property type="component" value="Unassembled WGS sequence"/>
</dbReference>
<accession>A0A150N5R5</accession>
<evidence type="ECO:0000313" key="2">
    <source>
        <dbReference type="Proteomes" id="UP000075324"/>
    </source>
</evidence>
<protein>
    <submittedName>
        <fullName evidence="1">Uncharacterized protein</fullName>
    </submittedName>
</protein>
<gene>
    <name evidence="1" type="ORF">B4110_2975</name>
</gene>
<organism evidence="1 2">
    <name type="scientific">Parageobacillus toebii</name>
    <dbReference type="NCBI Taxonomy" id="153151"/>
    <lineage>
        <taxon>Bacteria</taxon>
        <taxon>Bacillati</taxon>
        <taxon>Bacillota</taxon>
        <taxon>Bacilli</taxon>
        <taxon>Bacillales</taxon>
        <taxon>Anoxybacillaceae</taxon>
        <taxon>Parageobacillus</taxon>
    </lineage>
</organism>
<comment type="caution">
    <text evidence="1">The sequence shown here is derived from an EMBL/GenBank/DDBJ whole genome shotgun (WGS) entry which is preliminary data.</text>
</comment>